<keyword evidence="1" id="KW-1133">Transmembrane helix</keyword>
<keyword evidence="3" id="KW-1185">Reference proteome</keyword>
<reference evidence="2 3" key="1">
    <citation type="submission" date="2018-02" db="EMBL/GenBank/DDBJ databases">
        <authorList>
            <person name="Cohen D.B."/>
            <person name="Kent A.D."/>
        </authorList>
    </citation>
    <scope>NUCLEOTIDE SEQUENCE [LARGE SCALE GENOMIC DNA]</scope>
    <source>
        <strain evidence="2 3">CCAP 1448/3</strain>
    </source>
</reference>
<feature type="transmembrane region" description="Helical" evidence="1">
    <location>
        <begin position="81"/>
        <end position="102"/>
    </location>
</feature>
<name>A0A2T1C122_9CYAN</name>
<gene>
    <name evidence="2" type="ORF">C7B64_15670</name>
</gene>
<dbReference type="EMBL" id="PVWJ01000080">
    <property type="protein sequence ID" value="PSB01942.1"/>
    <property type="molecule type" value="Genomic_DNA"/>
</dbReference>
<proteinExistence type="predicted"/>
<protein>
    <submittedName>
        <fullName evidence="2">Uncharacterized protein</fullName>
    </submittedName>
</protein>
<reference evidence="2 3" key="2">
    <citation type="submission" date="2018-03" db="EMBL/GenBank/DDBJ databases">
        <title>The ancient ancestry and fast evolution of plastids.</title>
        <authorList>
            <person name="Moore K.R."/>
            <person name="Magnabosco C."/>
            <person name="Momper L."/>
            <person name="Gold D.A."/>
            <person name="Bosak T."/>
            <person name="Fournier G.P."/>
        </authorList>
    </citation>
    <scope>NUCLEOTIDE SEQUENCE [LARGE SCALE GENOMIC DNA]</scope>
    <source>
        <strain evidence="2 3">CCAP 1448/3</strain>
    </source>
</reference>
<keyword evidence="1" id="KW-0812">Transmembrane</keyword>
<organism evidence="2 3">
    <name type="scientific">Merismopedia glauca CCAP 1448/3</name>
    <dbReference type="NCBI Taxonomy" id="1296344"/>
    <lineage>
        <taxon>Bacteria</taxon>
        <taxon>Bacillati</taxon>
        <taxon>Cyanobacteriota</taxon>
        <taxon>Cyanophyceae</taxon>
        <taxon>Synechococcales</taxon>
        <taxon>Merismopediaceae</taxon>
        <taxon>Merismopedia</taxon>
    </lineage>
</organism>
<evidence type="ECO:0000313" key="3">
    <source>
        <dbReference type="Proteomes" id="UP000238762"/>
    </source>
</evidence>
<comment type="caution">
    <text evidence="2">The sequence shown here is derived from an EMBL/GenBank/DDBJ whole genome shotgun (WGS) entry which is preliminary data.</text>
</comment>
<accession>A0A2T1C122</accession>
<dbReference type="Proteomes" id="UP000238762">
    <property type="component" value="Unassembled WGS sequence"/>
</dbReference>
<evidence type="ECO:0000313" key="2">
    <source>
        <dbReference type="EMBL" id="PSB01942.1"/>
    </source>
</evidence>
<feature type="transmembrane region" description="Helical" evidence="1">
    <location>
        <begin position="23"/>
        <end position="41"/>
    </location>
</feature>
<dbReference type="AlphaFoldDB" id="A0A2T1C122"/>
<sequence>MVQQKGILEDLIAEIGLQNSQNILVYLLASLLLLVDLYFWLDLFTSGNFVNLCNFVRDPTRSFSVVDFCQTIFDLVTFGKFLLQLSIFIFANYLLLGNSVVLTENRCISIAPTYNDFIVEIGSYLRSGQCSKKSCLTGSIGS</sequence>
<evidence type="ECO:0000256" key="1">
    <source>
        <dbReference type="SAM" id="Phobius"/>
    </source>
</evidence>
<keyword evidence="1" id="KW-0472">Membrane</keyword>